<organism evidence="2 3">
    <name type="scientific">Chryseobacterium polytrichastri</name>
    <dbReference type="NCBI Taxonomy" id="1302687"/>
    <lineage>
        <taxon>Bacteria</taxon>
        <taxon>Pseudomonadati</taxon>
        <taxon>Bacteroidota</taxon>
        <taxon>Flavobacteriia</taxon>
        <taxon>Flavobacteriales</taxon>
        <taxon>Weeksellaceae</taxon>
        <taxon>Chryseobacterium group</taxon>
        <taxon>Chryseobacterium</taxon>
    </lineage>
</organism>
<sequence>MKNIFILNQKKLFLVIITAFTFLNTNAQVGGNQVYKSRSYNEQRINKTFNDLFDYSVTDSTVVIQATVLLNKVADKYKITLGVNEEAATPKKSIENINKRINDFINKISIIGVKKNEVFVDFISQTKIYDYEISKDQNMATQKNNGFEIKKNIIITVDQYSKIEKLIYEASDFQIYDVIKVDYINTDIEKIQQDLLKEAYSVLDKKKDNYFTLVKKEIIGLPTVSSNFSYVFPKGQYQNYTAYESSDIDYIRTSNESFYKKELRKGKTFYYEGVDYSDFDKIINDENPEVGIQYIMNISAKYDVKKNKK</sequence>
<dbReference type="Gene3D" id="3.30.70.2970">
    <property type="entry name" value="Protein of unknown function (DUF541), domain 2"/>
    <property type="match status" value="1"/>
</dbReference>
<dbReference type="Pfam" id="PF04402">
    <property type="entry name" value="SIMPL"/>
    <property type="match status" value="1"/>
</dbReference>
<dbReference type="EMBL" id="FRAV01000026">
    <property type="protein sequence ID" value="SHL85094.1"/>
    <property type="molecule type" value="Genomic_DNA"/>
</dbReference>
<proteinExistence type="predicted"/>
<dbReference type="OrthoDB" id="1228710at2"/>
<evidence type="ECO:0000313" key="3">
    <source>
        <dbReference type="Proteomes" id="UP000184364"/>
    </source>
</evidence>
<gene>
    <name evidence="2" type="ORF">SAMN05444267_102654</name>
</gene>
<accession>A0A1M7E033</accession>
<dbReference type="Gene3D" id="3.30.110.170">
    <property type="entry name" value="Protein of unknown function (DUF541), domain 1"/>
    <property type="match status" value="1"/>
</dbReference>
<dbReference type="Proteomes" id="UP000184364">
    <property type="component" value="Unassembled WGS sequence"/>
</dbReference>
<dbReference type="RefSeq" id="WP_073294661.1">
    <property type="nucleotide sequence ID" value="NZ_FRAV01000026.1"/>
</dbReference>
<keyword evidence="3" id="KW-1185">Reference proteome</keyword>
<evidence type="ECO:0000313" key="2">
    <source>
        <dbReference type="EMBL" id="SHL85094.1"/>
    </source>
</evidence>
<feature type="chain" id="PRO_5012884265" description="DUF541 domain-containing protein" evidence="1">
    <location>
        <begin position="28"/>
        <end position="309"/>
    </location>
</feature>
<reference evidence="3" key="1">
    <citation type="submission" date="2016-11" db="EMBL/GenBank/DDBJ databases">
        <authorList>
            <person name="Varghese N."/>
            <person name="Submissions S."/>
        </authorList>
    </citation>
    <scope>NUCLEOTIDE SEQUENCE [LARGE SCALE GENOMIC DNA]</scope>
    <source>
        <strain evidence="3">DSM 26899</strain>
    </source>
</reference>
<feature type="signal peptide" evidence="1">
    <location>
        <begin position="1"/>
        <end position="27"/>
    </location>
</feature>
<evidence type="ECO:0008006" key="4">
    <source>
        <dbReference type="Google" id="ProtNLM"/>
    </source>
</evidence>
<name>A0A1M7E033_9FLAO</name>
<keyword evidence="1" id="KW-0732">Signal</keyword>
<protein>
    <recommendedName>
        <fullName evidence="4">DUF541 domain-containing protein</fullName>
    </recommendedName>
</protein>
<dbReference type="InterPro" id="IPR007497">
    <property type="entry name" value="SIMPL/DUF541"/>
</dbReference>
<evidence type="ECO:0000256" key="1">
    <source>
        <dbReference type="SAM" id="SignalP"/>
    </source>
</evidence>
<dbReference type="STRING" id="1302687.SAMN05444267_102654"/>
<dbReference type="AlphaFoldDB" id="A0A1M7E033"/>